<name>A0ABU3QBU6_9SPHN</name>
<accession>A0ABU3QBU6</accession>
<evidence type="ECO:0000313" key="3">
    <source>
        <dbReference type="Proteomes" id="UP001259572"/>
    </source>
</evidence>
<keyword evidence="3" id="KW-1185">Reference proteome</keyword>
<dbReference type="Proteomes" id="UP001259572">
    <property type="component" value="Unassembled WGS sequence"/>
</dbReference>
<dbReference type="InterPro" id="IPR036527">
    <property type="entry name" value="SCP2_sterol-bd_dom_sf"/>
</dbReference>
<feature type="domain" description="SCP2" evidence="1">
    <location>
        <begin position="84"/>
        <end position="136"/>
    </location>
</feature>
<dbReference type="SUPFAM" id="SSF55718">
    <property type="entry name" value="SCP-like"/>
    <property type="match status" value="1"/>
</dbReference>
<dbReference type="EMBL" id="JAVUPU010000013">
    <property type="protein sequence ID" value="MDT9600871.1"/>
    <property type="molecule type" value="Genomic_DNA"/>
</dbReference>
<proteinExistence type="predicted"/>
<reference evidence="2 3" key="1">
    <citation type="submission" date="2023-05" db="EMBL/GenBank/DDBJ databases">
        <authorList>
            <person name="Guo Y."/>
        </authorList>
    </citation>
    <scope>NUCLEOTIDE SEQUENCE [LARGE SCALE GENOMIC DNA]</scope>
    <source>
        <strain evidence="2 3">GR2756</strain>
    </source>
</reference>
<gene>
    <name evidence="2" type="ORF">RQX22_18075</name>
</gene>
<organism evidence="2 3">
    <name type="scientific">Sphingosinicella rhizophila</name>
    <dbReference type="NCBI Taxonomy" id="3050082"/>
    <lineage>
        <taxon>Bacteria</taxon>
        <taxon>Pseudomonadati</taxon>
        <taxon>Pseudomonadota</taxon>
        <taxon>Alphaproteobacteria</taxon>
        <taxon>Sphingomonadales</taxon>
        <taxon>Sphingosinicellaceae</taxon>
        <taxon>Sphingosinicella</taxon>
    </lineage>
</organism>
<sequence>MIDQTTMNAVPVAAHFFLRRLPLFPLHFALRRMARSVGRRRPGLFDRLGAHADKLFLVDPTDLPFVLRFHPRPTWPTIEPRRRERAGAWDARIAGSLGALAGMIQGNVDGDALFFSRDIIVEGDIEAVLALRNALDDAEIDLIAEAAALLGPAGGTIRQVAHRFLPPAARLLNRAGFYR</sequence>
<dbReference type="InterPro" id="IPR003033">
    <property type="entry name" value="SCP2_sterol-bd_dom"/>
</dbReference>
<evidence type="ECO:0000313" key="2">
    <source>
        <dbReference type="EMBL" id="MDT9600871.1"/>
    </source>
</evidence>
<protein>
    <submittedName>
        <fullName evidence="2">SCP2 sterol-binding domain-containing protein</fullName>
    </submittedName>
</protein>
<evidence type="ECO:0000259" key="1">
    <source>
        <dbReference type="Pfam" id="PF02036"/>
    </source>
</evidence>
<comment type="caution">
    <text evidence="2">The sequence shown here is derived from an EMBL/GenBank/DDBJ whole genome shotgun (WGS) entry which is preliminary data.</text>
</comment>
<dbReference type="Pfam" id="PF02036">
    <property type="entry name" value="SCP2"/>
    <property type="match status" value="1"/>
</dbReference>
<dbReference type="RefSeq" id="WP_315728415.1">
    <property type="nucleotide sequence ID" value="NZ_JAVUPU010000013.1"/>
</dbReference>